<dbReference type="AlphaFoldDB" id="W7B1I2"/>
<dbReference type="RefSeq" id="WP_036074527.1">
    <property type="nucleotide sequence ID" value="NZ_AOCG01000023.1"/>
</dbReference>
<reference evidence="1 2" key="1">
    <citation type="journal article" date="2014" name="Int. J. Syst. Evol. Microbiol.">
        <title>Listeria floridensis sp. nov., Listeria aquatica sp. nov., Listeria cornellensis sp. nov., Listeria riparia sp. nov. and Listeria grandensis sp. nov., from agricultural and natural environments.</title>
        <authorList>
            <person name="den Bakker H.C."/>
            <person name="Warchocki S."/>
            <person name="Wright E.M."/>
            <person name="Allred A.F."/>
            <person name="Ahlstrom C."/>
            <person name="Manuel C.S."/>
            <person name="Stasiewicz M.J."/>
            <person name="Burrell A."/>
            <person name="Roof S."/>
            <person name="Strawn L."/>
            <person name="Fortes E.D."/>
            <person name="Nightingale K.K."/>
            <person name="Kephart D."/>
            <person name="Wiedmann M."/>
        </authorList>
    </citation>
    <scope>NUCLEOTIDE SEQUENCE [LARGE SCALE GENOMIC DNA]</scope>
    <source>
        <strain evidence="1 2">FSL S10-1188</strain>
    </source>
</reference>
<gene>
    <name evidence="1" type="ORF">MAQA_15906</name>
</gene>
<organism evidence="1 2">
    <name type="scientific">Listeria aquatica FSL S10-1188</name>
    <dbReference type="NCBI Taxonomy" id="1265818"/>
    <lineage>
        <taxon>Bacteria</taxon>
        <taxon>Bacillati</taxon>
        <taxon>Bacillota</taxon>
        <taxon>Bacilli</taxon>
        <taxon>Bacillales</taxon>
        <taxon>Listeriaceae</taxon>
        <taxon>Listeria</taxon>
    </lineage>
</organism>
<protein>
    <submittedName>
        <fullName evidence="1">Uncharacterized protein</fullName>
    </submittedName>
</protein>
<proteinExistence type="predicted"/>
<accession>W7B1I2</accession>
<dbReference type="Proteomes" id="UP000019246">
    <property type="component" value="Unassembled WGS sequence"/>
</dbReference>
<name>W7B1I2_9LIST</name>
<dbReference type="EMBL" id="AOCG01000023">
    <property type="protein sequence ID" value="EUJ16556.1"/>
    <property type="molecule type" value="Genomic_DNA"/>
</dbReference>
<keyword evidence="2" id="KW-1185">Reference proteome</keyword>
<dbReference type="PATRIC" id="fig|1265818.5.peg.3213"/>
<sequence length="136" mass="16118">MASKEKVTLTLNSETKEKLNGFKEIIPEVTSLSNAVDYIVKDYWRIKREMEYIDAQTLNAAQKMTAMDVNISILSEMVTHLCYETATQIDENLDYFKREDLNLETPTVFDQSDPMYALFRKRVLDYRKRKRQQEYI</sequence>
<evidence type="ECO:0000313" key="2">
    <source>
        <dbReference type="Proteomes" id="UP000019246"/>
    </source>
</evidence>
<comment type="caution">
    <text evidence="1">The sequence shown here is derived from an EMBL/GenBank/DDBJ whole genome shotgun (WGS) entry which is preliminary data.</text>
</comment>
<evidence type="ECO:0000313" key="1">
    <source>
        <dbReference type="EMBL" id="EUJ16556.1"/>
    </source>
</evidence>